<gene>
    <name evidence="1" type="ORF">OWV82_024105</name>
</gene>
<sequence>MGLHFCVEADVKKLLQGQTYRGLEALQKSIWSMMHDGTAKVVEFWEAVLRQLEVYKAMAFLKEIHGKLPNEDANIKPERDRILAVLEKLQGQIEDDLIKFV</sequence>
<dbReference type="Proteomes" id="UP001164539">
    <property type="component" value="Chromosome 14"/>
</dbReference>
<comment type="caution">
    <text evidence="1">The sequence shown here is derived from an EMBL/GenBank/DDBJ whole genome shotgun (WGS) entry which is preliminary data.</text>
</comment>
<keyword evidence="2" id="KW-1185">Reference proteome</keyword>
<evidence type="ECO:0000313" key="1">
    <source>
        <dbReference type="EMBL" id="KAJ4700782.1"/>
    </source>
</evidence>
<proteinExistence type="predicted"/>
<name>A0ACC1WNS6_MELAZ</name>
<organism evidence="1 2">
    <name type="scientific">Melia azedarach</name>
    <name type="common">Chinaberry tree</name>
    <dbReference type="NCBI Taxonomy" id="155640"/>
    <lineage>
        <taxon>Eukaryota</taxon>
        <taxon>Viridiplantae</taxon>
        <taxon>Streptophyta</taxon>
        <taxon>Embryophyta</taxon>
        <taxon>Tracheophyta</taxon>
        <taxon>Spermatophyta</taxon>
        <taxon>Magnoliopsida</taxon>
        <taxon>eudicotyledons</taxon>
        <taxon>Gunneridae</taxon>
        <taxon>Pentapetalae</taxon>
        <taxon>rosids</taxon>
        <taxon>malvids</taxon>
        <taxon>Sapindales</taxon>
        <taxon>Meliaceae</taxon>
        <taxon>Melia</taxon>
    </lineage>
</organism>
<accession>A0ACC1WNS6</accession>
<evidence type="ECO:0000313" key="2">
    <source>
        <dbReference type="Proteomes" id="UP001164539"/>
    </source>
</evidence>
<protein>
    <submittedName>
        <fullName evidence="1">Cactin</fullName>
    </submittedName>
</protein>
<dbReference type="EMBL" id="CM051407">
    <property type="protein sequence ID" value="KAJ4700782.1"/>
    <property type="molecule type" value="Genomic_DNA"/>
</dbReference>
<reference evidence="1 2" key="1">
    <citation type="journal article" date="2023" name="Science">
        <title>Complex scaffold remodeling in plant triterpene biosynthesis.</title>
        <authorList>
            <person name="De La Pena R."/>
            <person name="Hodgson H."/>
            <person name="Liu J.C."/>
            <person name="Stephenson M.J."/>
            <person name="Martin A.C."/>
            <person name="Owen C."/>
            <person name="Harkess A."/>
            <person name="Leebens-Mack J."/>
            <person name="Jimenez L.E."/>
            <person name="Osbourn A."/>
            <person name="Sattely E.S."/>
        </authorList>
    </citation>
    <scope>NUCLEOTIDE SEQUENCE [LARGE SCALE GENOMIC DNA]</scope>
    <source>
        <strain evidence="2">cv. JPN11</strain>
        <tissue evidence="1">Leaf</tissue>
    </source>
</reference>